<name>A0ABD5RE42_9EURY</name>
<feature type="region of interest" description="Disordered" evidence="1">
    <location>
        <begin position="145"/>
        <end position="167"/>
    </location>
</feature>
<dbReference type="RefSeq" id="WP_227230232.1">
    <property type="nucleotide sequence ID" value="NZ_JAJCVJ010000002.1"/>
</dbReference>
<dbReference type="Proteomes" id="UP001596201">
    <property type="component" value="Unassembled WGS sequence"/>
</dbReference>
<dbReference type="EMBL" id="JBHSKX010000002">
    <property type="protein sequence ID" value="MFC5367992.1"/>
    <property type="molecule type" value="Genomic_DNA"/>
</dbReference>
<keyword evidence="3" id="KW-1185">Reference proteome</keyword>
<comment type="caution">
    <text evidence="2">The sequence shown here is derived from an EMBL/GenBank/DDBJ whole genome shotgun (WGS) entry which is preliminary data.</text>
</comment>
<accession>A0ABD5RE42</accession>
<evidence type="ECO:0000313" key="2">
    <source>
        <dbReference type="EMBL" id="MFC5367992.1"/>
    </source>
</evidence>
<gene>
    <name evidence="2" type="ORF">ACFPJ5_13730</name>
</gene>
<evidence type="ECO:0000256" key="1">
    <source>
        <dbReference type="SAM" id="MobiDB-lite"/>
    </source>
</evidence>
<organism evidence="2 3">
    <name type="scientific">Salinirubrum litoreum</name>
    <dbReference type="NCBI Taxonomy" id="1126234"/>
    <lineage>
        <taxon>Archaea</taxon>
        <taxon>Methanobacteriati</taxon>
        <taxon>Methanobacteriota</taxon>
        <taxon>Stenosarchaea group</taxon>
        <taxon>Halobacteria</taxon>
        <taxon>Halobacteriales</taxon>
        <taxon>Haloferacaceae</taxon>
        <taxon>Salinirubrum</taxon>
    </lineage>
</organism>
<protein>
    <recommendedName>
        <fullName evidence="4">Tat (Twin-arginine translocation) pathway signal sequence</fullName>
    </recommendedName>
</protein>
<evidence type="ECO:0008006" key="4">
    <source>
        <dbReference type="Google" id="ProtNLM"/>
    </source>
</evidence>
<sequence length="167" mass="17769">MHREPTDSDVSRRQMIGGAAAVGVGLLAGCLGDDGEGGNQLDGGDSVGGSDSRLAYVRVANWDAVSHTFHVLVERDGDIVHWSSHELDGKGSEIPTETVDTSWADQAGSFVISVRVDDSEEWKTFDVAGRDGDCYGVEARVTDDGGQGLWYEENPDSCTAEEMTSDG</sequence>
<dbReference type="AlphaFoldDB" id="A0ABD5RE42"/>
<evidence type="ECO:0000313" key="3">
    <source>
        <dbReference type="Proteomes" id="UP001596201"/>
    </source>
</evidence>
<proteinExistence type="predicted"/>
<reference evidence="2 3" key="1">
    <citation type="journal article" date="2019" name="Int. J. Syst. Evol. Microbiol.">
        <title>The Global Catalogue of Microorganisms (GCM) 10K type strain sequencing project: providing services to taxonomists for standard genome sequencing and annotation.</title>
        <authorList>
            <consortium name="The Broad Institute Genomics Platform"/>
            <consortium name="The Broad Institute Genome Sequencing Center for Infectious Disease"/>
            <person name="Wu L."/>
            <person name="Ma J."/>
        </authorList>
    </citation>
    <scope>NUCLEOTIDE SEQUENCE [LARGE SCALE GENOMIC DNA]</scope>
    <source>
        <strain evidence="2 3">CGMCC 1.12237</strain>
    </source>
</reference>
<dbReference type="PROSITE" id="PS51257">
    <property type="entry name" value="PROKAR_LIPOPROTEIN"/>
    <property type="match status" value="1"/>
</dbReference>